<feature type="domain" description="FecR protein" evidence="2">
    <location>
        <begin position="104"/>
        <end position="197"/>
    </location>
</feature>
<evidence type="ECO:0000259" key="2">
    <source>
        <dbReference type="Pfam" id="PF04773"/>
    </source>
</evidence>
<dbReference type="PANTHER" id="PTHR30273">
    <property type="entry name" value="PERIPLASMIC SIGNAL SENSOR AND SIGMA FACTOR ACTIVATOR FECR-RELATED"/>
    <property type="match status" value="1"/>
</dbReference>
<dbReference type="Proteomes" id="UP001221558">
    <property type="component" value="Chromosome"/>
</dbReference>
<name>A0ABY7WDI2_9SPHI</name>
<feature type="transmembrane region" description="Helical" evidence="1">
    <location>
        <begin position="74"/>
        <end position="93"/>
    </location>
</feature>
<sequence>MDKKDIAQLLQRYRNGEQLSSAEKQWLDSFYVYYAKKSTAQIADHDLDQQLVTVAATIKRGMSTGSKLKSMYRLAYAAAAVLAILSFGYYFGIGPFKQQQEVQLANGEMRQVVLEDGTKITLNASSKLIYPKSFKDADRREVTLTGEAYFDVAKNPNKPFLIHTPRMEIRVLGTSFNVRDYQNEQQAATALVHGRVEIWEAGKTTEKFILKPQEKFVLAESTLAESANTSAARRENTPLTKTRPAAVSVQPFTISEADGNAVETEWMFKRITIKDETLTQIALRLERMYGVKISINDKAVADQIYSATFDNERIEDVLKGLQTVAPFRYKKDAKANIEIYP</sequence>
<dbReference type="RefSeq" id="WP_274266290.1">
    <property type="nucleotide sequence ID" value="NZ_CP117880.1"/>
</dbReference>
<evidence type="ECO:0000313" key="5">
    <source>
        <dbReference type="Proteomes" id="UP001221558"/>
    </source>
</evidence>
<keyword evidence="5" id="KW-1185">Reference proteome</keyword>
<keyword evidence="1" id="KW-0472">Membrane</keyword>
<reference evidence="4 5" key="1">
    <citation type="submission" date="2023-02" db="EMBL/GenBank/DDBJ databases">
        <title>Genome sequence of Sphingobacterium sp. KACC 22765.</title>
        <authorList>
            <person name="Kim S."/>
            <person name="Heo J."/>
            <person name="Kwon S.-W."/>
        </authorList>
    </citation>
    <scope>NUCLEOTIDE SEQUENCE [LARGE SCALE GENOMIC DNA]</scope>
    <source>
        <strain evidence="4 5">KACC 22765</strain>
    </source>
</reference>
<gene>
    <name evidence="4" type="ORF">PQ465_14780</name>
</gene>
<keyword evidence="1" id="KW-1133">Transmembrane helix</keyword>
<dbReference type="InterPro" id="IPR006860">
    <property type="entry name" value="FecR"/>
</dbReference>
<dbReference type="Gene3D" id="2.60.120.1440">
    <property type="match status" value="1"/>
</dbReference>
<dbReference type="EMBL" id="CP117880">
    <property type="protein sequence ID" value="WDF67562.1"/>
    <property type="molecule type" value="Genomic_DNA"/>
</dbReference>
<dbReference type="Pfam" id="PF16344">
    <property type="entry name" value="FecR_C"/>
    <property type="match status" value="1"/>
</dbReference>
<protein>
    <submittedName>
        <fullName evidence="4">FecR domain-containing protein</fullName>
    </submittedName>
</protein>
<dbReference type="PANTHER" id="PTHR30273:SF2">
    <property type="entry name" value="PROTEIN FECR"/>
    <property type="match status" value="1"/>
</dbReference>
<keyword evidence="1" id="KW-0812">Transmembrane</keyword>
<dbReference type="Pfam" id="PF04773">
    <property type="entry name" value="FecR"/>
    <property type="match status" value="1"/>
</dbReference>
<dbReference type="Gene3D" id="3.55.50.30">
    <property type="match status" value="1"/>
</dbReference>
<evidence type="ECO:0000256" key="1">
    <source>
        <dbReference type="SAM" id="Phobius"/>
    </source>
</evidence>
<dbReference type="InterPro" id="IPR032508">
    <property type="entry name" value="FecR_C"/>
</dbReference>
<evidence type="ECO:0000259" key="3">
    <source>
        <dbReference type="Pfam" id="PF16344"/>
    </source>
</evidence>
<evidence type="ECO:0000313" key="4">
    <source>
        <dbReference type="EMBL" id="WDF67562.1"/>
    </source>
</evidence>
<dbReference type="InterPro" id="IPR012373">
    <property type="entry name" value="Ferrdict_sens_TM"/>
</dbReference>
<dbReference type="PIRSF" id="PIRSF018266">
    <property type="entry name" value="FecR"/>
    <property type="match status" value="1"/>
</dbReference>
<proteinExistence type="predicted"/>
<organism evidence="4 5">
    <name type="scientific">Sphingobacterium oryzagri</name>
    <dbReference type="NCBI Taxonomy" id="3025669"/>
    <lineage>
        <taxon>Bacteria</taxon>
        <taxon>Pseudomonadati</taxon>
        <taxon>Bacteroidota</taxon>
        <taxon>Sphingobacteriia</taxon>
        <taxon>Sphingobacteriales</taxon>
        <taxon>Sphingobacteriaceae</taxon>
        <taxon>Sphingobacterium</taxon>
    </lineage>
</organism>
<feature type="domain" description="Protein FecR C-terminal" evidence="3">
    <location>
        <begin position="271"/>
        <end position="332"/>
    </location>
</feature>
<accession>A0ABY7WDI2</accession>